<organism evidence="4 5">
    <name type="scientific">Streptomyces alkaliterrae</name>
    <dbReference type="NCBI Taxonomy" id="2213162"/>
    <lineage>
        <taxon>Bacteria</taxon>
        <taxon>Bacillati</taxon>
        <taxon>Actinomycetota</taxon>
        <taxon>Actinomycetes</taxon>
        <taxon>Kitasatosporales</taxon>
        <taxon>Streptomycetaceae</taxon>
        <taxon>Streptomyces</taxon>
    </lineage>
</organism>
<name>A0A5P0YN34_9ACTN</name>
<feature type="compositionally biased region" description="Basic residues" evidence="1">
    <location>
        <begin position="1"/>
        <end position="13"/>
    </location>
</feature>
<feature type="domain" description="ParB/Spo0J HTH" evidence="2">
    <location>
        <begin position="159"/>
        <end position="237"/>
    </location>
</feature>
<comment type="caution">
    <text evidence="4">The sequence shown here is derived from an EMBL/GenBank/DDBJ whole genome shotgun (WGS) entry which is preliminary data.</text>
</comment>
<feature type="region of interest" description="Disordered" evidence="1">
    <location>
        <begin position="1"/>
        <end position="60"/>
    </location>
</feature>
<dbReference type="Proteomes" id="UP000517765">
    <property type="component" value="Unassembled WGS sequence"/>
</dbReference>
<dbReference type="NCBIfam" id="TIGR00180">
    <property type="entry name" value="parB_part"/>
    <property type="match status" value="1"/>
</dbReference>
<feature type="region of interest" description="Disordered" evidence="1">
    <location>
        <begin position="271"/>
        <end position="369"/>
    </location>
</feature>
<accession>A0A5P0YN34</accession>
<sequence>MPPARRKPKRNKGAGKLNNARHEVGVDTPEPTAGSPSGIHHLEPEDGELFEHPPTDIGPNPMNRRLALRNMDEMIDSVKRQGVHTPGAAMHTELFMEQYPEWADQVLYPERTYILGPGHRRHAAALAAGKPMLLILRDQWAKDRTVEENLISENNDRDDLSPIEQALQLDLLRKRGMTGEQIAERSGYGNRGTVSKFLSLLVLPQEIQTEIHERRMSHSDGYTLATIRDSDKSNDTAAAHELQLQAYGWMRDEGITADAAKSRLKVQATVFPTRNKKIEKPTKPQRDEGGNQQRAADVSHEKHGTNAAEDPIQPDQDGSAAGTDTSIPHQSTGEGDSQERQRQERASGTGVDEREKQTERDQVTAAEEASQRRGLACRLLLAQERYASAPDLSVMLINAVLNQLEWQDAAALAHSWLRELGKGPSTERPSMYFVEVAASEDATLKRRAAFAIALAANELHTTRQDPHWDDRARAHLQFLITNKAVAYEPTEHEQELLGLVSSEAQ</sequence>
<dbReference type="SUPFAM" id="SSF109709">
    <property type="entry name" value="KorB DNA-binding domain-like"/>
    <property type="match status" value="1"/>
</dbReference>
<dbReference type="InterPro" id="IPR050336">
    <property type="entry name" value="Chromosome_partition/occlusion"/>
</dbReference>
<dbReference type="RefSeq" id="WP_143646803.1">
    <property type="nucleotide sequence ID" value="NZ_JABJXA010000204.1"/>
</dbReference>
<proteinExistence type="predicted"/>
<dbReference type="InterPro" id="IPR004437">
    <property type="entry name" value="ParB/RepB/Spo0J"/>
</dbReference>
<dbReference type="InterPro" id="IPR041468">
    <property type="entry name" value="HTH_ParB/Spo0J"/>
</dbReference>
<dbReference type="Pfam" id="PF17762">
    <property type="entry name" value="HTH_ParB"/>
    <property type="match status" value="1"/>
</dbReference>
<dbReference type="EMBL" id="JABJXA010000204">
    <property type="protein sequence ID" value="MBB1261742.1"/>
    <property type="molecule type" value="Genomic_DNA"/>
</dbReference>
<dbReference type="PANTHER" id="PTHR33375:SF1">
    <property type="entry name" value="CHROMOSOME-PARTITIONING PROTEIN PARB-RELATED"/>
    <property type="match status" value="1"/>
</dbReference>
<feature type="compositionally biased region" description="Basic and acidic residues" evidence="1">
    <location>
        <begin position="276"/>
        <end position="289"/>
    </location>
</feature>
<feature type="compositionally biased region" description="Basic and acidic residues" evidence="1">
    <location>
        <begin position="40"/>
        <end position="54"/>
    </location>
</feature>
<reference evidence="4 5" key="1">
    <citation type="submission" date="2019-10" db="EMBL/GenBank/DDBJ databases">
        <title>Streptomyces sp. nov., a novel actinobacterium isolated from alkaline environment.</title>
        <authorList>
            <person name="Golinska P."/>
        </authorList>
    </citation>
    <scope>NUCLEOTIDE SEQUENCE [LARGE SCALE GENOMIC DNA]</scope>
    <source>
        <strain evidence="4 5">OF1</strain>
    </source>
</reference>
<feature type="compositionally biased region" description="Basic and acidic residues" evidence="1">
    <location>
        <begin position="337"/>
        <end position="362"/>
    </location>
</feature>
<dbReference type="GO" id="GO:0003677">
    <property type="term" value="F:DNA binding"/>
    <property type="evidence" value="ECO:0007669"/>
    <property type="project" value="InterPro"/>
</dbReference>
<gene>
    <name evidence="4" type="ORF">FNX44_005460</name>
    <name evidence="3" type="ORF">H3147_23430</name>
</gene>
<dbReference type="GO" id="GO:0005694">
    <property type="term" value="C:chromosome"/>
    <property type="evidence" value="ECO:0007669"/>
    <property type="project" value="TreeGrafter"/>
</dbReference>
<dbReference type="AlphaFoldDB" id="A0A5P0YN34"/>
<dbReference type="EMBL" id="VJYK02000035">
    <property type="protein sequence ID" value="MQS01330.1"/>
    <property type="molecule type" value="Genomic_DNA"/>
</dbReference>
<evidence type="ECO:0000259" key="2">
    <source>
        <dbReference type="Pfam" id="PF17762"/>
    </source>
</evidence>
<evidence type="ECO:0000313" key="6">
    <source>
        <dbReference type="Proteomes" id="UP000517765"/>
    </source>
</evidence>
<reference evidence="3" key="3">
    <citation type="journal article" name="Syst. Appl. Microbiol.">
        <title>Streptomyces alkaliterrae sp. nov., isolated from an alkaline soil, and emended descriptions of Streptomyces alkaliphilus, Streptomyces calidiresistens and Streptomyces durbertensis.</title>
        <authorList>
            <person name="Swiecimska M."/>
            <person name="Golinska P."/>
            <person name="Nouioui I."/>
            <person name="Wypij M."/>
            <person name="Rai M."/>
            <person name="Sangal V."/>
            <person name="Goodfellow M."/>
        </authorList>
    </citation>
    <scope>NUCLEOTIDE SEQUENCE</scope>
    <source>
        <strain evidence="3">OF8</strain>
    </source>
</reference>
<dbReference type="Proteomes" id="UP000320857">
    <property type="component" value="Unassembled WGS sequence"/>
</dbReference>
<dbReference type="GO" id="GO:0007059">
    <property type="term" value="P:chromosome segregation"/>
    <property type="evidence" value="ECO:0007669"/>
    <property type="project" value="TreeGrafter"/>
</dbReference>
<evidence type="ECO:0000313" key="3">
    <source>
        <dbReference type="EMBL" id="MBB1261742.1"/>
    </source>
</evidence>
<dbReference type="InterPro" id="IPR036086">
    <property type="entry name" value="ParB/Sulfiredoxin_sf"/>
</dbReference>
<protein>
    <submittedName>
        <fullName evidence="4">ParB/RepB/Spo0J family partition protein</fullName>
    </submittedName>
</protein>
<reference evidence="6" key="2">
    <citation type="submission" date="2020-05" db="EMBL/GenBank/DDBJ databases">
        <title>Classification of alakaliphilic streptomycetes isolated from an alkaline soil next to Lonar Crater, India and a proposal for the recognition of Streptomyces alkaliterrae sp. nov.</title>
        <authorList>
            <person name="Golinska P."/>
        </authorList>
    </citation>
    <scope>NUCLEOTIDE SEQUENCE [LARGE SCALE GENOMIC DNA]</scope>
    <source>
        <strain evidence="6">OF8</strain>
    </source>
</reference>
<evidence type="ECO:0000313" key="5">
    <source>
        <dbReference type="Proteomes" id="UP000320857"/>
    </source>
</evidence>
<keyword evidence="5" id="KW-1185">Reference proteome</keyword>
<dbReference type="PANTHER" id="PTHR33375">
    <property type="entry name" value="CHROMOSOME-PARTITIONING PROTEIN PARB-RELATED"/>
    <property type="match status" value="1"/>
</dbReference>
<evidence type="ECO:0000313" key="4">
    <source>
        <dbReference type="EMBL" id="MQS01330.1"/>
    </source>
</evidence>
<dbReference type="SUPFAM" id="SSF110849">
    <property type="entry name" value="ParB/Sulfiredoxin"/>
    <property type="match status" value="1"/>
</dbReference>
<feature type="compositionally biased region" description="Polar residues" evidence="1">
    <location>
        <begin position="322"/>
        <end position="335"/>
    </location>
</feature>
<dbReference type="OrthoDB" id="4480934at2"/>
<dbReference type="Gene3D" id="1.10.10.2830">
    <property type="match status" value="1"/>
</dbReference>
<evidence type="ECO:0000256" key="1">
    <source>
        <dbReference type="SAM" id="MobiDB-lite"/>
    </source>
</evidence>